<dbReference type="SUPFAM" id="SSF46565">
    <property type="entry name" value="Chaperone J-domain"/>
    <property type="match status" value="1"/>
</dbReference>
<protein>
    <recommendedName>
        <fullName evidence="3">J domain-containing protein</fullName>
    </recommendedName>
</protein>
<dbReference type="EMBL" id="CDMZ01005194">
    <property type="protein sequence ID" value="CEM52253.1"/>
    <property type="molecule type" value="Genomic_DNA"/>
</dbReference>
<feature type="transmembrane region" description="Helical" evidence="2">
    <location>
        <begin position="132"/>
        <end position="152"/>
    </location>
</feature>
<dbReference type="AlphaFoldDB" id="A0A0G4I5H2"/>
<feature type="transmembrane region" description="Helical" evidence="2">
    <location>
        <begin position="27"/>
        <end position="45"/>
    </location>
</feature>
<keyword evidence="2" id="KW-0472">Membrane</keyword>
<evidence type="ECO:0000259" key="3">
    <source>
        <dbReference type="PROSITE" id="PS50076"/>
    </source>
</evidence>
<sequence>MMDQLLLHTAIGAVAIRCALNYVKKPLYAYSLCAAIVSVLVYFEVQRTQLNFYDVLGVKIGSDRQVIRTAFKAYSEAYNPQKNPEATPEEVEYFATVKKGYDTLMSETKRSNYHRFGDYNDGEVDTESGMMIMLLAIVTYVLLFVVAFLFTYPKQYHMARQTLVLYLASAFCFELNSRFVDINMKEETTPVWKDYLPFERLQLVRQLFPTALCLAMMAAAFWFDDAEATQQTLTRAILTTNGTIVAKITDVLTHVSCGSFSGGSGHSTASRKAAAEKASGLTAASKAVAKEKIQLGKKEGDATSSSDKQKNKSDEEVAWEEFMGGMQLHQRQIFGELMKVQGTAAQQQGAQGAKGKGGFGMSAFQWILLFYLGYSFVPGLFKEVMGFLRMSSPSPSALSGLGRFDHTPEEPKYVISKVEWVTAIQNKAEMKTWAIAFGRNAKLHLSEKAIPDKETRIAAWSAALHTGASQRKFHKMTHALDKLEHKGFEGPELFEKKKSEYEKEQAIET</sequence>
<evidence type="ECO:0000256" key="2">
    <source>
        <dbReference type="SAM" id="Phobius"/>
    </source>
</evidence>
<dbReference type="PhylomeDB" id="A0A0G4I5H2"/>
<evidence type="ECO:0000256" key="1">
    <source>
        <dbReference type="SAM" id="MobiDB-lite"/>
    </source>
</evidence>
<evidence type="ECO:0000313" key="4">
    <source>
        <dbReference type="EMBL" id="CEM52253.1"/>
    </source>
</evidence>
<dbReference type="PROSITE" id="PS50076">
    <property type="entry name" value="DNAJ_2"/>
    <property type="match status" value="1"/>
</dbReference>
<feature type="domain" description="J" evidence="3">
    <location>
        <begin position="51"/>
        <end position="117"/>
    </location>
</feature>
<feature type="transmembrane region" description="Helical" evidence="2">
    <location>
        <begin position="363"/>
        <end position="381"/>
    </location>
</feature>
<dbReference type="CDD" id="cd06257">
    <property type="entry name" value="DnaJ"/>
    <property type="match status" value="1"/>
</dbReference>
<gene>
    <name evidence="4" type="ORF">Cvel_11174</name>
</gene>
<accession>A0A0G4I5H2</accession>
<organism evidence="4">
    <name type="scientific">Chromera velia CCMP2878</name>
    <dbReference type="NCBI Taxonomy" id="1169474"/>
    <lineage>
        <taxon>Eukaryota</taxon>
        <taxon>Sar</taxon>
        <taxon>Alveolata</taxon>
        <taxon>Colpodellida</taxon>
        <taxon>Chromeraceae</taxon>
        <taxon>Chromera</taxon>
    </lineage>
</organism>
<dbReference type="VEuPathDB" id="CryptoDB:Cvel_11174"/>
<reference evidence="4" key="1">
    <citation type="submission" date="2014-11" db="EMBL/GenBank/DDBJ databases">
        <authorList>
            <person name="Otto D Thomas"/>
            <person name="Naeem Raeece"/>
        </authorList>
    </citation>
    <scope>NUCLEOTIDE SEQUENCE</scope>
</reference>
<dbReference type="Gene3D" id="1.10.287.110">
    <property type="entry name" value="DnaJ domain"/>
    <property type="match status" value="1"/>
</dbReference>
<dbReference type="PRINTS" id="PR00625">
    <property type="entry name" value="JDOMAIN"/>
</dbReference>
<keyword evidence="2" id="KW-1133">Transmembrane helix</keyword>
<name>A0A0G4I5H2_9ALVE</name>
<feature type="region of interest" description="Disordered" evidence="1">
    <location>
        <begin position="295"/>
        <end position="315"/>
    </location>
</feature>
<dbReference type="SMART" id="SM00271">
    <property type="entry name" value="DnaJ"/>
    <property type="match status" value="1"/>
</dbReference>
<dbReference type="InterPro" id="IPR036869">
    <property type="entry name" value="J_dom_sf"/>
</dbReference>
<keyword evidence="2" id="KW-0812">Transmembrane</keyword>
<dbReference type="Pfam" id="PF00226">
    <property type="entry name" value="DnaJ"/>
    <property type="match status" value="1"/>
</dbReference>
<proteinExistence type="predicted"/>
<dbReference type="InterPro" id="IPR001623">
    <property type="entry name" value="DnaJ_domain"/>
</dbReference>